<evidence type="ECO:0000313" key="1">
    <source>
        <dbReference type="EMBL" id="EFO14496.1"/>
    </source>
</evidence>
<dbReference type="EMBL" id="JH712917">
    <property type="protein sequence ID" value="EFO14496.1"/>
    <property type="molecule type" value="Genomic_DNA"/>
</dbReference>
<dbReference type="AlphaFoldDB" id="A0A1S0TJF0"/>
<dbReference type="KEGG" id="loa:LOAG_14024"/>
<dbReference type="GeneID" id="9951499"/>
<dbReference type="InParanoid" id="A0A1S0TJF0"/>
<name>A0A1S0TJF0_LOALO</name>
<reference evidence="1" key="1">
    <citation type="submission" date="2012-04" db="EMBL/GenBank/DDBJ databases">
        <title>The Genome Sequence of Loa loa.</title>
        <authorList>
            <consortium name="The Broad Institute Genome Sequencing Platform"/>
            <consortium name="Broad Institute Genome Sequencing Center for Infectious Disease"/>
            <person name="Nutman T.B."/>
            <person name="Fink D.L."/>
            <person name="Russ C."/>
            <person name="Young S."/>
            <person name="Zeng Q."/>
            <person name="Gargeya S."/>
            <person name="Alvarado L."/>
            <person name="Berlin A."/>
            <person name="Chapman S.B."/>
            <person name="Chen Z."/>
            <person name="Freedman E."/>
            <person name="Gellesch M."/>
            <person name="Goldberg J."/>
            <person name="Griggs A."/>
            <person name="Gujja S."/>
            <person name="Heilman E.R."/>
            <person name="Heiman D."/>
            <person name="Howarth C."/>
            <person name="Mehta T."/>
            <person name="Neiman D."/>
            <person name="Pearson M."/>
            <person name="Roberts A."/>
            <person name="Saif S."/>
            <person name="Shea T."/>
            <person name="Shenoy N."/>
            <person name="Sisk P."/>
            <person name="Stolte C."/>
            <person name="Sykes S."/>
            <person name="White J."/>
            <person name="Yandava C."/>
            <person name="Haas B."/>
            <person name="Henn M.R."/>
            <person name="Nusbaum C."/>
            <person name="Birren B."/>
        </authorList>
    </citation>
    <scope>NUCLEOTIDE SEQUENCE [LARGE SCALE GENOMIC DNA]</scope>
</reference>
<organism evidence="1">
    <name type="scientific">Loa loa</name>
    <name type="common">Eye worm</name>
    <name type="synonym">Filaria loa</name>
    <dbReference type="NCBI Taxonomy" id="7209"/>
    <lineage>
        <taxon>Eukaryota</taxon>
        <taxon>Metazoa</taxon>
        <taxon>Ecdysozoa</taxon>
        <taxon>Nematoda</taxon>
        <taxon>Chromadorea</taxon>
        <taxon>Rhabditida</taxon>
        <taxon>Spirurina</taxon>
        <taxon>Spiruromorpha</taxon>
        <taxon>Filarioidea</taxon>
        <taxon>Onchocercidae</taxon>
        <taxon>Loa</taxon>
    </lineage>
</organism>
<protein>
    <submittedName>
        <fullName evidence="1">Uncharacterized protein</fullName>
    </submittedName>
</protein>
<accession>A0A1S0TJF0</accession>
<dbReference type="CTD" id="9951499"/>
<dbReference type="RefSeq" id="XP_003149573.1">
    <property type="nucleotide sequence ID" value="XM_003149525.1"/>
</dbReference>
<sequence>MGVSSNFLRLSSTESKPCYKILGNPGKRKNQVNLESFWKHKQRFLTDTQNASRRILERQNRISEAGRGAEIDTVETQKNMSPYSLIFLTETYFASNISLWCS</sequence>
<gene>
    <name evidence="1" type="ORF">LOAG_14024</name>
</gene>
<proteinExistence type="predicted"/>